<dbReference type="InterPro" id="IPR027417">
    <property type="entry name" value="P-loop_NTPase"/>
</dbReference>
<organism evidence="5 6">
    <name type="scientific">Candidatus Andersenbacteria bacterium RIFCSPHIGHO2_12_FULL_45_11b</name>
    <dbReference type="NCBI Taxonomy" id="1797282"/>
    <lineage>
        <taxon>Bacteria</taxon>
        <taxon>Candidatus Anderseniibacteriota</taxon>
    </lineage>
</organism>
<dbReference type="PANTHER" id="PTHR23117">
    <property type="entry name" value="GUANYLATE KINASE-RELATED"/>
    <property type="match status" value="1"/>
</dbReference>
<dbReference type="GO" id="GO:0004385">
    <property type="term" value="F:GMP kinase activity"/>
    <property type="evidence" value="ECO:0007669"/>
    <property type="project" value="TreeGrafter"/>
</dbReference>
<dbReference type="Gene3D" id="3.40.50.300">
    <property type="entry name" value="P-loop containing nucleotide triphosphate hydrolases"/>
    <property type="match status" value="1"/>
</dbReference>
<dbReference type="GO" id="GO:0005829">
    <property type="term" value="C:cytosol"/>
    <property type="evidence" value="ECO:0007669"/>
    <property type="project" value="TreeGrafter"/>
</dbReference>
<dbReference type="EMBL" id="MHHS01000051">
    <property type="protein sequence ID" value="OGY35152.1"/>
    <property type="molecule type" value="Genomic_DNA"/>
</dbReference>
<protein>
    <recommendedName>
        <fullName evidence="4">Guanylate kinase-like domain-containing protein</fullName>
    </recommendedName>
</protein>
<dbReference type="SMART" id="SM00072">
    <property type="entry name" value="GuKc"/>
    <property type="match status" value="1"/>
</dbReference>
<reference evidence="5 6" key="1">
    <citation type="journal article" date="2016" name="Nat. Commun.">
        <title>Thousands of microbial genomes shed light on interconnected biogeochemical processes in an aquifer system.</title>
        <authorList>
            <person name="Anantharaman K."/>
            <person name="Brown C.T."/>
            <person name="Hug L.A."/>
            <person name="Sharon I."/>
            <person name="Castelle C.J."/>
            <person name="Probst A.J."/>
            <person name="Thomas B.C."/>
            <person name="Singh A."/>
            <person name="Wilkins M.J."/>
            <person name="Karaoz U."/>
            <person name="Brodie E.L."/>
            <person name="Williams K.H."/>
            <person name="Hubbard S.S."/>
            <person name="Banfield J.F."/>
        </authorList>
    </citation>
    <scope>NUCLEOTIDE SEQUENCE [LARGE SCALE GENOMIC DNA]</scope>
</reference>
<evidence type="ECO:0000259" key="4">
    <source>
        <dbReference type="PROSITE" id="PS50052"/>
    </source>
</evidence>
<keyword evidence="2" id="KW-0808">Transferase</keyword>
<dbReference type="InterPro" id="IPR008145">
    <property type="entry name" value="GK/Ca_channel_bsu"/>
</dbReference>
<sequence length="189" mass="21413">MASKFLLLLGPSGTGKSTVIRELRKLDGRFVYISPYITRKLREGEADKIPLSEARMDEMDSRGEFLVINDLYGIRYATPLTPIIEAFDSGSFPLLDWPISRMDVMTQAFPDRLFVIYLIPPSEEVLRIRLGQDERDPTGSRLRAALQELADFQNGAYDHLFDLSVIAHDNQVSQIAQSIYSPYLKAIRG</sequence>
<dbReference type="InterPro" id="IPR008144">
    <property type="entry name" value="Guanylate_kin-like_dom"/>
</dbReference>
<accession>A0A1G1X556</accession>
<feature type="domain" description="Guanylate kinase-like" evidence="4">
    <location>
        <begin position="3"/>
        <end position="188"/>
    </location>
</feature>
<evidence type="ECO:0000256" key="2">
    <source>
        <dbReference type="ARBA" id="ARBA00022679"/>
    </source>
</evidence>
<proteinExistence type="inferred from homology"/>
<dbReference type="AlphaFoldDB" id="A0A1G1X556"/>
<evidence type="ECO:0000313" key="6">
    <source>
        <dbReference type="Proteomes" id="UP000177941"/>
    </source>
</evidence>
<name>A0A1G1X556_9BACT</name>
<dbReference type="Proteomes" id="UP000177941">
    <property type="component" value="Unassembled WGS sequence"/>
</dbReference>
<dbReference type="SUPFAM" id="SSF52540">
    <property type="entry name" value="P-loop containing nucleoside triphosphate hydrolases"/>
    <property type="match status" value="1"/>
</dbReference>
<evidence type="ECO:0000313" key="5">
    <source>
        <dbReference type="EMBL" id="OGY35152.1"/>
    </source>
</evidence>
<evidence type="ECO:0000256" key="1">
    <source>
        <dbReference type="ARBA" id="ARBA00005790"/>
    </source>
</evidence>
<dbReference type="PANTHER" id="PTHR23117:SF13">
    <property type="entry name" value="GUANYLATE KINASE"/>
    <property type="match status" value="1"/>
</dbReference>
<comment type="caution">
    <text evidence="5">The sequence shown here is derived from an EMBL/GenBank/DDBJ whole genome shotgun (WGS) entry which is preliminary data.</text>
</comment>
<dbReference type="PROSITE" id="PS50052">
    <property type="entry name" value="GUANYLATE_KINASE_2"/>
    <property type="match status" value="1"/>
</dbReference>
<comment type="similarity">
    <text evidence="1">Belongs to the guanylate kinase family.</text>
</comment>
<evidence type="ECO:0000256" key="3">
    <source>
        <dbReference type="ARBA" id="ARBA00022777"/>
    </source>
</evidence>
<gene>
    <name evidence="5" type="ORF">A3E36_00550</name>
</gene>
<dbReference type="Pfam" id="PF00625">
    <property type="entry name" value="Guanylate_kin"/>
    <property type="match status" value="1"/>
</dbReference>
<keyword evidence="3" id="KW-0418">Kinase</keyword>